<comment type="caution">
    <text evidence="3">The sequence shown here is derived from an EMBL/GenBank/DDBJ whole genome shotgun (WGS) entry which is preliminary data.</text>
</comment>
<keyword evidence="4" id="KW-1185">Reference proteome</keyword>
<reference evidence="3" key="1">
    <citation type="submission" date="2020-08" db="EMBL/GenBank/DDBJ databases">
        <title>Chromosome-level assembly of Southern catfish (Silurus meridionalis) provides insights into visual adaptation to the nocturnal and benthic lifestyles.</title>
        <authorList>
            <person name="Zhang Y."/>
            <person name="Wang D."/>
            <person name="Peng Z."/>
        </authorList>
    </citation>
    <scope>NUCLEOTIDE SEQUENCE</scope>
    <source>
        <strain evidence="3">SWU-2019-XX</strain>
        <tissue evidence="3">Muscle</tissue>
    </source>
</reference>
<feature type="compositionally biased region" description="Polar residues" evidence="1">
    <location>
        <begin position="182"/>
        <end position="199"/>
    </location>
</feature>
<protein>
    <submittedName>
        <fullName evidence="3">Uncharacterized protein</fullName>
    </submittedName>
</protein>
<name>A0A8T0AI81_SILME</name>
<feature type="signal peptide" evidence="2">
    <location>
        <begin position="1"/>
        <end position="22"/>
    </location>
</feature>
<evidence type="ECO:0000313" key="4">
    <source>
        <dbReference type="Proteomes" id="UP000606274"/>
    </source>
</evidence>
<evidence type="ECO:0000256" key="1">
    <source>
        <dbReference type="SAM" id="MobiDB-lite"/>
    </source>
</evidence>
<accession>A0A8T0AI81</accession>
<feature type="compositionally biased region" description="Acidic residues" evidence="1">
    <location>
        <begin position="28"/>
        <end position="53"/>
    </location>
</feature>
<feature type="region of interest" description="Disordered" evidence="1">
    <location>
        <begin position="182"/>
        <end position="206"/>
    </location>
</feature>
<evidence type="ECO:0000313" key="3">
    <source>
        <dbReference type="EMBL" id="KAF7691003.1"/>
    </source>
</evidence>
<evidence type="ECO:0000256" key="2">
    <source>
        <dbReference type="SAM" id="SignalP"/>
    </source>
</evidence>
<feature type="region of interest" description="Disordered" evidence="1">
    <location>
        <begin position="109"/>
        <end position="162"/>
    </location>
</feature>
<feature type="compositionally biased region" description="Polar residues" evidence="1">
    <location>
        <begin position="624"/>
        <end position="633"/>
    </location>
</feature>
<keyword evidence="2" id="KW-0732">Signal</keyword>
<dbReference type="Proteomes" id="UP000606274">
    <property type="component" value="Unassembled WGS sequence"/>
</dbReference>
<feature type="compositionally biased region" description="Low complexity" evidence="1">
    <location>
        <begin position="130"/>
        <end position="160"/>
    </location>
</feature>
<organism evidence="3 4">
    <name type="scientific">Silurus meridionalis</name>
    <name type="common">Southern catfish</name>
    <name type="synonym">Silurus soldatovi meridionalis</name>
    <dbReference type="NCBI Taxonomy" id="175797"/>
    <lineage>
        <taxon>Eukaryota</taxon>
        <taxon>Metazoa</taxon>
        <taxon>Chordata</taxon>
        <taxon>Craniata</taxon>
        <taxon>Vertebrata</taxon>
        <taxon>Euteleostomi</taxon>
        <taxon>Actinopterygii</taxon>
        <taxon>Neopterygii</taxon>
        <taxon>Teleostei</taxon>
        <taxon>Ostariophysi</taxon>
        <taxon>Siluriformes</taxon>
        <taxon>Siluridae</taxon>
        <taxon>Silurus</taxon>
    </lineage>
</organism>
<gene>
    <name evidence="3" type="ORF">HF521_011300</name>
</gene>
<proteinExistence type="predicted"/>
<feature type="region of interest" description="Disordered" evidence="1">
    <location>
        <begin position="383"/>
        <end position="427"/>
    </location>
</feature>
<feature type="chain" id="PRO_5035860803" evidence="2">
    <location>
        <begin position="23"/>
        <end position="659"/>
    </location>
</feature>
<dbReference type="AlphaFoldDB" id="A0A8T0AI81"/>
<feature type="region of interest" description="Disordered" evidence="1">
    <location>
        <begin position="621"/>
        <end position="659"/>
    </location>
</feature>
<sequence length="659" mass="67388">MLSRNLVVASIAIVFLATAVSAAPVEDKEPEENDFEAEEGEEELSEEEEDDDDSKGQHMKGAGAQQATKVPKGPGVTVLPGISPVGEPPNGHKVNGAGALQASLGSASGSSVQAVGTDGSNGKDSQALPSSSHGTVHGHGSSGSKVPGSSSQVALSHVSSGQMSSNHVSSLMISGHTSGSAFVSSEIQSQTEEAATTDGTAHDIGDYGESQAVHLGSQIEAPGSESILEKPETGSETETNGNGHKHLINGQETGHAGMNNFMEGTTQIDLTGGFDSYGSNLEMTGIIDHSSHDFLIGLMGGIGDGFSPDPYTDTIGMALDLTDAPSDVMPTCLINNAVSADHMGLNFQVESTGAGLDPGFPAIISSAQPAPHAAENGPAAYASVTSDNGAQLGSPGDTTEGADNNGADSPNINGNGRLRPVPDIHKGDAPEIGIHLYTTGEHQGLITQTDTAETLDVIYPTASPVTKIPSDTAVTSHTEGVGPQTDVTAGLIGEPVTNGHKQINITIMADSIYSSRPSNTLGYESTGVTEGIETIQVISVRSTCGTMDLFSLTCSYFIIRLSFSTADSVIDNRAGITDASQTHSNMVQTEIRVTGDPVGVSSQTDATGTAVAELQGTLRGLNQPGATEQTQPAVSAGEQYHTSGQGPEGAENVELEDTC</sequence>
<feature type="region of interest" description="Disordered" evidence="1">
    <location>
        <begin position="224"/>
        <end position="245"/>
    </location>
</feature>
<dbReference type="EMBL" id="JABFDY010000022">
    <property type="protein sequence ID" value="KAF7691003.1"/>
    <property type="molecule type" value="Genomic_DNA"/>
</dbReference>
<feature type="compositionally biased region" description="Polar residues" evidence="1">
    <location>
        <begin position="118"/>
        <end position="129"/>
    </location>
</feature>
<feature type="region of interest" description="Disordered" evidence="1">
    <location>
        <begin position="22"/>
        <end position="97"/>
    </location>
</feature>